<feature type="domain" description="Bicarbonate transporter-like transmembrane" evidence="17">
    <location>
        <begin position="746"/>
        <end position="1031"/>
    </location>
</feature>
<feature type="transmembrane region" description="Helical" evidence="16">
    <location>
        <begin position="721"/>
        <end position="740"/>
    </location>
</feature>
<evidence type="ECO:0000256" key="6">
    <source>
        <dbReference type="ARBA" id="ARBA00022475"/>
    </source>
</evidence>
<keyword evidence="9" id="KW-0915">Sodium</keyword>
<evidence type="ECO:0000259" key="17">
    <source>
        <dbReference type="Pfam" id="PF00955"/>
    </source>
</evidence>
<feature type="transmembrane region" description="Helical" evidence="16">
    <location>
        <begin position="558"/>
        <end position="580"/>
    </location>
</feature>
<comment type="similarity">
    <text evidence="4">Belongs to the anion exchanger (TC 2.A.31) family.</text>
</comment>
<dbReference type="GO" id="GO:0051453">
    <property type="term" value="P:regulation of intracellular pH"/>
    <property type="evidence" value="ECO:0007669"/>
    <property type="project" value="TreeGrafter"/>
</dbReference>
<feature type="transmembrane region" description="Helical" evidence="16">
    <location>
        <begin position="675"/>
        <end position="693"/>
    </location>
</feature>
<keyword evidence="10" id="KW-0406">Ion transport</keyword>
<evidence type="ECO:0000256" key="11">
    <source>
        <dbReference type="ARBA" id="ARBA00023136"/>
    </source>
</evidence>
<feature type="transmembrane region" description="Helical" evidence="16">
    <location>
        <begin position="928"/>
        <end position="947"/>
    </location>
</feature>
<reference evidence="19 20" key="1">
    <citation type="submission" date="2019-04" db="EMBL/GenBank/DDBJ databases">
        <authorList>
            <consortium name="Wellcome Sanger Institute Data Sharing"/>
        </authorList>
    </citation>
    <scope>NUCLEOTIDE SEQUENCE [LARGE SCALE GENOMIC DNA]</scope>
</reference>
<evidence type="ECO:0000256" key="8">
    <source>
        <dbReference type="ARBA" id="ARBA00022989"/>
    </source>
</evidence>
<dbReference type="Proteomes" id="UP000694397">
    <property type="component" value="Chromosome 23"/>
</dbReference>
<feature type="domain" description="Bicarbonate transporter-like transmembrane" evidence="17">
    <location>
        <begin position="529"/>
        <end position="720"/>
    </location>
</feature>
<gene>
    <name evidence="19" type="primary">SLC4A7</name>
    <name evidence="19" type="synonym">LOC108942510</name>
</gene>
<dbReference type="GO" id="GO:0005452">
    <property type="term" value="F:solute:inorganic anion antiporter activity"/>
    <property type="evidence" value="ECO:0007669"/>
    <property type="project" value="InterPro"/>
</dbReference>
<dbReference type="GO" id="GO:0016323">
    <property type="term" value="C:basolateral plasma membrane"/>
    <property type="evidence" value="ECO:0007669"/>
    <property type="project" value="UniProtKB-SubCell"/>
</dbReference>
<dbReference type="GO" id="GO:0008510">
    <property type="term" value="F:sodium:bicarbonate symporter activity"/>
    <property type="evidence" value="ECO:0007669"/>
    <property type="project" value="TreeGrafter"/>
</dbReference>
<keyword evidence="6" id="KW-1003">Cell membrane</keyword>
<keyword evidence="20" id="KW-1185">Reference proteome</keyword>
<keyword evidence="12" id="KW-1015">Disulfide bond</keyword>
<evidence type="ECO:0000256" key="14">
    <source>
        <dbReference type="ARBA" id="ARBA00023201"/>
    </source>
</evidence>
<keyword evidence="5" id="KW-0813">Transport</keyword>
<evidence type="ECO:0000256" key="16">
    <source>
        <dbReference type="SAM" id="Phobius"/>
    </source>
</evidence>
<sequence>VPEEGAGQAHCSLLPSLMPFSVQGHDEEAIVDLGKTSSTIHTNFEEDELQSHRAVYVGVHVPLGREGRHRRRHRGHKHSRTKKERDAPREDGRESPTYDTPSQRVQFILGTEDEDEEHIPHDLFTELDELSFRDGPTGEWKETARWLKFEEDVEDGGERWSKPYVATLSLHSLFELRSCILNGTVLLDMRANSIEEIADMVIDSMVASAQLDEVLREKVREAMLKRHHHQSEKKLSNRIPLVRSIADIGEGLSSSRLSLLKPGISTSSLSRRESLASILLSHLLPSPSPSVSATPQNTPPSPRRSPAPLHRPTPQLVVSNYEREGIPEVVVFPPEEDELTPPTPPGGEEAGPVGPAMSCLLTPEDMNFMRKIPPGAEASNVLVGEVDFLEQPIIAFVRLAPAVLLTGLTEVPVPTRFLFLLLGPQGKGPQYHEIGRSIATLMTDEIFHDVAYKARDRTDLLSGIDEFLDQVTVLPPGEWDPTIRIEPPKSVPSQMKRKMPPLANGSPAATEAEKEDDHHAGPELQRTGRVFGGLVMDVKRKAPFYWSDLRDALSLQCLASVLFLYCACMSPVITFGGLLGEATKGNISAIESLFGASLTGVAFSLFAGQPLTILGSTGPVLVFEKILFKFCKDYGMSYLSLRTSIGLWTAFLCLVLVATDASSLVCYITRFTEEAFAALICIIFIYEALEKLFHLGEMFPVNMHNNLDNLTLYTCVSKTSLTHLLAVQCLMSYPLVSLLWNQCMLQVRSTISDFAVFLTIMIMVLVDYLVGIPSPKLHVPDRFEPTSKHRGWFIDPLGRNPWWTMLVAAIPAMLCTILIFMDQQITAVIINRKEHKLKKGCGYHLDLLVVSVMLGVCSVMGLPWFVAATVLSISHVNSLKVESECSAPGEQPKFLGIREQRVTGLLIFVLMGLSVFMTSVLKFIPMPVLYGVFLYMGVSSLKGIQFFDRIKLFGMPAKHQPDLIYLRYVPLWKVHIFTIIQLTCLVLLWVIKASAAAVVFPMMVLALVFIRKLLDFIFTSRELSWLDDLMPESKKKKEDDKKKKEKEEAQRSLQVAEVEADAEAASSSYASSNLLKIPVDKLHSRSVMQCSKCGGHKLYRSFFSLFLCFSYSLLCRFFLFTLYFSSGTLRIV</sequence>
<feature type="transmembrane region" description="Helical" evidence="16">
    <location>
        <begin position="1102"/>
        <end position="1124"/>
    </location>
</feature>
<keyword evidence="13" id="KW-0325">Glycoprotein</keyword>
<feature type="domain" description="Band 3 cytoplasmic" evidence="18">
    <location>
        <begin position="121"/>
        <end position="267"/>
    </location>
</feature>
<feature type="compositionally biased region" description="Basic residues" evidence="15">
    <location>
        <begin position="67"/>
        <end position="82"/>
    </location>
</feature>
<dbReference type="InterPro" id="IPR011531">
    <property type="entry name" value="HCO3_transpt-like_TM_dom"/>
</dbReference>
<dbReference type="Pfam" id="PF00955">
    <property type="entry name" value="HCO3_cotransp"/>
    <property type="match status" value="2"/>
</dbReference>
<reference evidence="19" key="2">
    <citation type="submission" date="2025-08" db="UniProtKB">
        <authorList>
            <consortium name="Ensembl"/>
        </authorList>
    </citation>
    <scope>IDENTIFICATION</scope>
</reference>
<dbReference type="AlphaFoldDB" id="A0A8C9TXC0"/>
<feature type="transmembrane region" description="Helical" evidence="16">
    <location>
        <begin position="592"/>
        <end position="613"/>
    </location>
</feature>
<feature type="transmembrane region" description="Helical" evidence="16">
    <location>
        <begin position="902"/>
        <end position="921"/>
    </location>
</feature>
<dbReference type="GO" id="GO:0008509">
    <property type="term" value="F:monoatomic anion transmembrane transporter activity"/>
    <property type="evidence" value="ECO:0007669"/>
    <property type="project" value="InterPro"/>
</dbReference>
<dbReference type="SUPFAM" id="SSF55804">
    <property type="entry name" value="Phoshotransferase/anion transport protein"/>
    <property type="match status" value="1"/>
</dbReference>
<feature type="region of interest" description="Disordered" evidence="15">
    <location>
        <begin position="61"/>
        <end position="102"/>
    </location>
</feature>
<feature type="compositionally biased region" description="Basic and acidic residues" evidence="15">
    <location>
        <begin position="83"/>
        <end position="96"/>
    </location>
</feature>
<evidence type="ECO:0000256" key="4">
    <source>
        <dbReference type="ARBA" id="ARBA00010993"/>
    </source>
</evidence>
<evidence type="ECO:0000256" key="12">
    <source>
        <dbReference type="ARBA" id="ARBA00023157"/>
    </source>
</evidence>
<feature type="transmembrane region" description="Helical" evidence="16">
    <location>
        <begin position="842"/>
        <end position="866"/>
    </location>
</feature>
<evidence type="ECO:0000313" key="19">
    <source>
        <dbReference type="Ensembl" id="ENSSFOP00015054238.1"/>
    </source>
</evidence>
<dbReference type="PANTHER" id="PTHR11453:SF105">
    <property type="entry name" value="SODIUM BICARBONATE COTRANSPORTER 3"/>
    <property type="match status" value="1"/>
</dbReference>
<evidence type="ECO:0000256" key="7">
    <source>
        <dbReference type="ARBA" id="ARBA00022692"/>
    </source>
</evidence>
<dbReference type="Pfam" id="PF07565">
    <property type="entry name" value="Band_3_cyto"/>
    <property type="match status" value="2"/>
</dbReference>
<evidence type="ECO:0000259" key="18">
    <source>
        <dbReference type="Pfam" id="PF07565"/>
    </source>
</evidence>
<feature type="transmembrane region" description="Helical" evidence="16">
    <location>
        <begin position="976"/>
        <end position="1009"/>
    </location>
</feature>
<dbReference type="PRINTS" id="PR01231">
    <property type="entry name" value="HCO3TRNSPORT"/>
</dbReference>
<dbReference type="PANTHER" id="PTHR11453">
    <property type="entry name" value="ANION EXCHANGE PROTEIN"/>
    <property type="match status" value="1"/>
</dbReference>
<dbReference type="Ensembl" id="ENSSFOT00015043882.1">
    <property type="protein sequence ID" value="ENSSFOP00015054238.1"/>
    <property type="gene ID" value="ENSSFOG00015008141.2"/>
</dbReference>
<dbReference type="GO" id="GO:0016324">
    <property type="term" value="C:apical plasma membrane"/>
    <property type="evidence" value="ECO:0007669"/>
    <property type="project" value="UniProtKB-SubCell"/>
</dbReference>
<dbReference type="Gene3D" id="3.40.930.10">
    <property type="entry name" value="Mannitol-specific EII, Chain A"/>
    <property type="match status" value="1"/>
</dbReference>
<evidence type="ECO:0000256" key="2">
    <source>
        <dbReference type="ARBA" id="ARBA00004221"/>
    </source>
</evidence>
<dbReference type="InterPro" id="IPR016152">
    <property type="entry name" value="PTrfase/Anion_transptr"/>
</dbReference>
<evidence type="ECO:0000256" key="3">
    <source>
        <dbReference type="ARBA" id="ARBA00004651"/>
    </source>
</evidence>
<dbReference type="Gene3D" id="1.10.287.570">
    <property type="entry name" value="Helical hairpin bin"/>
    <property type="match status" value="1"/>
</dbReference>
<protein>
    <submittedName>
        <fullName evidence="19">Solute carrier family 4 member 7</fullName>
    </submittedName>
</protein>
<feature type="transmembrane region" description="Helical" evidence="16">
    <location>
        <begin position="752"/>
        <end position="772"/>
    </location>
</feature>
<feature type="region of interest" description="Disordered" evidence="15">
    <location>
        <begin position="482"/>
        <end position="524"/>
    </location>
</feature>
<evidence type="ECO:0000313" key="20">
    <source>
        <dbReference type="Proteomes" id="UP000694397"/>
    </source>
</evidence>
<feature type="compositionally biased region" description="Basic and acidic residues" evidence="15">
    <location>
        <begin position="511"/>
        <end position="521"/>
    </location>
</feature>
<dbReference type="InterPro" id="IPR013769">
    <property type="entry name" value="Band3_cytoplasmic_dom"/>
</dbReference>
<proteinExistence type="inferred from homology"/>
<feature type="compositionally biased region" description="Pro residues" evidence="15">
    <location>
        <begin position="297"/>
        <end position="311"/>
    </location>
</feature>
<feature type="domain" description="Band 3 cytoplasmic" evidence="18">
    <location>
        <begin position="366"/>
        <end position="481"/>
    </location>
</feature>
<comment type="subcellular location">
    <subcellularLocation>
        <location evidence="2">Apical cell membrane</location>
    </subcellularLocation>
    <subcellularLocation>
        <location evidence="1">Basolateral cell membrane</location>
    </subcellularLocation>
    <subcellularLocation>
        <location evidence="3">Cell membrane</location>
        <topology evidence="3">Multi-pass membrane protein</topology>
    </subcellularLocation>
</comment>
<keyword evidence="8 16" id="KW-1133">Transmembrane helix</keyword>
<evidence type="ECO:0000256" key="13">
    <source>
        <dbReference type="ARBA" id="ARBA00023180"/>
    </source>
</evidence>
<keyword evidence="14" id="KW-0739">Sodium transport</keyword>
<accession>A0A8C9TXC0</accession>
<feature type="transmembrane region" description="Helical" evidence="16">
    <location>
        <begin position="802"/>
        <end position="821"/>
    </location>
</feature>
<evidence type="ECO:0000256" key="5">
    <source>
        <dbReference type="ARBA" id="ARBA00022448"/>
    </source>
</evidence>
<dbReference type="FunFam" id="1.10.287.570:FF:000001">
    <property type="entry name" value="Anion exchange protein"/>
    <property type="match status" value="1"/>
</dbReference>
<evidence type="ECO:0000256" key="1">
    <source>
        <dbReference type="ARBA" id="ARBA00004187"/>
    </source>
</evidence>
<dbReference type="InterPro" id="IPR003020">
    <property type="entry name" value="HCO3_transpt_euk"/>
</dbReference>
<evidence type="ECO:0000256" key="15">
    <source>
        <dbReference type="SAM" id="MobiDB-lite"/>
    </source>
</evidence>
<keyword evidence="11 16" id="KW-0472">Membrane</keyword>
<dbReference type="GeneTree" id="ENSGT00940000157045"/>
<dbReference type="OrthoDB" id="1735926at2759"/>
<name>A0A8C9TXC0_SCLFO</name>
<evidence type="ECO:0000256" key="9">
    <source>
        <dbReference type="ARBA" id="ARBA00023053"/>
    </source>
</evidence>
<evidence type="ECO:0000256" key="10">
    <source>
        <dbReference type="ARBA" id="ARBA00023065"/>
    </source>
</evidence>
<organism evidence="19 20">
    <name type="scientific">Scleropages formosus</name>
    <name type="common">Asian bonytongue</name>
    <name type="synonym">Osteoglossum formosum</name>
    <dbReference type="NCBI Taxonomy" id="113540"/>
    <lineage>
        <taxon>Eukaryota</taxon>
        <taxon>Metazoa</taxon>
        <taxon>Chordata</taxon>
        <taxon>Craniata</taxon>
        <taxon>Vertebrata</taxon>
        <taxon>Euteleostomi</taxon>
        <taxon>Actinopterygii</taxon>
        <taxon>Neopterygii</taxon>
        <taxon>Teleostei</taxon>
        <taxon>Osteoglossocephala</taxon>
        <taxon>Osteoglossomorpha</taxon>
        <taxon>Osteoglossiformes</taxon>
        <taxon>Osteoglossidae</taxon>
        <taxon>Scleropages</taxon>
    </lineage>
</organism>
<reference evidence="19" key="3">
    <citation type="submission" date="2025-09" db="UniProtKB">
        <authorList>
            <consortium name="Ensembl"/>
        </authorList>
    </citation>
    <scope>IDENTIFICATION</scope>
</reference>
<dbReference type="FunFam" id="3.40.930.10:FF:000001">
    <property type="entry name" value="Anion exchange protein"/>
    <property type="match status" value="1"/>
</dbReference>
<feature type="transmembrane region" description="Helical" evidence="16">
    <location>
        <begin position="645"/>
        <end position="668"/>
    </location>
</feature>
<keyword evidence="7 16" id="KW-0812">Transmembrane</keyword>
<feature type="region of interest" description="Disordered" evidence="15">
    <location>
        <begin position="286"/>
        <end position="313"/>
    </location>
</feature>